<sequence>MMMIMARETNARSVLEKLLTQQGMQPEALADARRSDKLVDEALDGLEHEEPGLLEWLNSPEVNELLRVNNAAVYSLIRQDYGKQMPLEQTVYRVGALTYRVVCALTLAAAMRERDEAVRVGEGLR</sequence>
<gene>
    <name evidence="1" type="ORF">LCGC14_2912420</name>
</gene>
<name>A0A0F8XRK9_9ZZZZ</name>
<comment type="caution">
    <text evidence="1">The sequence shown here is derived from an EMBL/GenBank/DDBJ whole genome shotgun (WGS) entry which is preliminary data.</text>
</comment>
<evidence type="ECO:0000313" key="1">
    <source>
        <dbReference type="EMBL" id="KKK71588.1"/>
    </source>
</evidence>
<reference evidence="1" key="1">
    <citation type="journal article" date="2015" name="Nature">
        <title>Complex archaea that bridge the gap between prokaryotes and eukaryotes.</title>
        <authorList>
            <person name="Spang A."/>
            <person name="Saw J.H."/>
            <person name="Jorgensen S.L."/>
            <person name="Zaremba-Niedzwiedzka K."/>
            <person name="Martijn J."/>
            <person name="Lind A.E."/>
            <person name="van Eijk R."/>
            <person name="Schleper C."/>
            <person name="Guy L."/>
            <person name="Ettema T.J."/>
        </authorList>
    </citation>
    <scope>NUCLEOTIDE SEQUENCE</scope>
</reference>
<dbReference type="AlphaFoldDB" id="A0A0F8XRK9"/>
<proteinExistence type="predicted"/>
<organism evidence="1">
    <name type="scientific">marine sediment metagenome</name>
    <dbReference type="NCBI Taxonomy" id="412755"/>
    <lineage>
        <taxon>unclassified sequences</taxon>
        <taxon>metagenomes</taxon>
        <taxon>ecological metagenomes</taxon>
    </lineage>
</organism>
<protein>
    <submittedName>
        <fullName evidence="1">Uncharacterized protein</fullName>
    </submittedName>
</protein>
<dbReference type="EMBL" id="LAZR01057665">
    <property type="protein sequence ID" value="KKK71588.1"/>
    <property type="molecule type" value="Genomic_DNA"/>
</dbReference>
<accession>A0A0F8XRK9</accession>